<reference evidence="2 3" key="1">
    <citation type="journal article" date="2022" name="Syst. Appl. Microbiol.">
        <title>Natronocalculus amylovorans gen. nov., sp. nov., and Natranaeroarchaeum aerophilus sp. nov., dominant culturable amylolytic natronoarchaea from hypersaline soda lakes in southwestern Siberia.</title>
        <authorList>
            <person name="Sorokin D.Y."/>
            <person name="Elcheninov A.G."/>
            <person name="Khizhniak T.V."/>
            <person name="Koenen M."/>
            <person name="Bale N.J."/>
            <person name="Damste J.S.S."/>
            <person name="Kublanov I.V."/>
        </authorList>
    </citation>
    <scope>NUCLEOTIDE SEQUENCE [LARGE SCALE GENOMIC DNA]</scope>
    <source>
        <strain evidence="2 3">AArc-St1-1</strain>
    </source>
</reference>
<organism evidence="2 3">
    <name type="scientific">Natranaeroarchaeum aerophilus</name>
    <dbReference type="NCBI Taxonomy" id="2917711"/>
    <lineage>
        <taxon>Archaea</taxon>
        <taxon>Methanobacteriati</taxon>
        <taxon>Methanobacteriota</taxon>
        <taxon>Stenosarchaea group</taxon>
        <taxon>Halobacteria</taxon>
        <taxon>Halobacteriales</taxon>
        <taxon>Natronoarchaeaceae</taxon>
        <taxon>Natranaeroarchaeum</taxon>
    </lineage>
</organism>
<proteinExistence type="predicted"/>
<comment type="caution">
    <text evidence="2">The sequence shown here is derived from an EMBL/GenBank/DDBJ whole genome shotgun (WGS) entry which is preliminary data.</text>
</comment>
<keyword evidence="1" id="KW-0472">Membrane</keyword>
<evidence type="ECO:0000256" key="1">
    <source>
        <dbReference type="SAM" id="Phobius"/>
    </source>
</evidence>
<dbReference type="AlphaFoldDB" id="A0AAE3FPL5"/>
<dbReference type="RefSeq" id="WP_250595034.1">
    <property type="nucleotide sequence ID" value="NZ_JAKRVY010000002.1"/>
</dbReference>
<name>A0AAE3FPL5_9EURY</name>
<keyword evidence="1" id="KW-1133">Transmembrane helix</keyword>
<dbReference type="EMBL" id="JAKRVY010000002">
    <property type="protein sequence ID" value="MCL9812904.1"/>
    <property type="molecule type" value="Genomic_DNA"/>
</dbReference>
<evidence type="ECO:0000313" key="2">
    <source>
        <dbReference type="EMBL" id="MCL9812904.1"/>
    </source>
</evidence>
<sequence>MDFEAPVDAWYVFIAVGIVSVALAGLALGVSTGVPPDAQEGANAIEGATSAEYTASASHEHDAETVIVERSTITMENEHGEAHASFSYGTVVAVNGDERLEDIVNGQSVEAAYEDEFADPHTDATAELFADIQAADADNTGDPIASNGELQARTIPVEEDSTAGIRVRTTNNDEFVRNLADESDEFSAHEVSLPERLELDVTGEQSDIEVTVEGEQFVDAVEVETIDGFWSNLFNSVSCTITRGYWCDEPPEVVPNHQTTDQFDAGEFYGAPDPVEVNLSTIDFDDVEEADQDTVEIWGGTYDLDVEVEGSGFENCSGTVTHSNDWTELCGPDLTLDAFDDPHWHDDRGGVHYVTLVEV</sequence>
<dbReference type="Proteomes" id="UP001202674">
    <property type="component" value="Unassembled WGS sequence"/>
</dbReference>
<gene>
    <name evidence="2" type="ORF">AArcSt11_04460</name>
</gene>
<dbReference type="InterPro" id="IPR055707">
    <property type="entry name" value="DUF7283"/>
</dbReference>
<keyword evidence="1" id="KW-0812">Transmembrane</keyword>
<keyword evidence="3" id="KW-1185">Reference proteome</keyword>
<feature type="transmembrane region" description="Helical" evidence="1">
    <location>
        <begin position="9"/>
        <end position="30"/>
    </location>
</feature>
<evidence type="ECO:0000313" key="3">
    <source>
        <dbReference type="Proteomes" id="UP001202674"/>
    </source>
</evidence>
<dbReference type="Pfam" id="PF23954">
    <property type="entry name" value="DUF7283"/>
    <property type="match status" value="1"/>
</dbReference>
<protein>
    <submittedName>
        <fullName evidence="2">Uncharacterized protein</fullName>
    </submittedName>
</protein>
<accession>A0AAE3FPL5</accession>